<sequence>MIREGKFGFAEGVSLLLISNLATIYLVEPSVAVELGKNMAWLMALFTMVVMLLEYWIIISLMKRHQDTTIIEASEQLLGPYLGILCNLLFALYFIVEEAILIRRYGEALLTAALPTTPISVIMVTLTLAAIISCYYGLETIARVSRISITFIFGGIFILFMAVISYVDVTNLYPLWSVNPLKIIAEGQYKLIILSEGLLAAVIFHSFGNWHNFRSVGLLAISVSGIIRTTLIILLILALGVELASEKVLPFFNLSRLVSFGRFFQRAESVFLLTWAMVGFLKLSITLYASTVILARTFRLQDYRPLLWAVSLLCFSISIIPPDVETIGTLNLNYFTVWGLIPTIVLPFLLLVVSLVRKRERKQKHTSEAGNQ</sequence>
<dbReference type="Proteomes" id="UP000183997">
    <property type="component" value="Unassembled WGS sequence"/>
</dbReference>
<dbReference type="InterPro" id="IPR004761">
    <property type="entry name" value="Spore_GerAB"/>
</dbReference>
<protein>
    <submittedName>
        <fullName evidence="9">Spore germination protein (Amino acid permease)</fullName>
    </submittedName>
</protein>
<evidence type="ECO:0000256" key="1">
    <source>
        <dbReference type="ARBA" id="ARBA00004141"/>
    </source>
</evidence>
<accession>A0A1M6NGN4</accession>
<keyword evidence="3" id="KW-0813">Transport</keyword>
<organism evidence="9 10">
    <name type="scientific">Desulforamulus aeronauticus DSM 10349</name>
    <dbReference type="NCBI Taxonomy" id="1121421"/>
    <lineage>
        <taxon>Bacteria</taxon>
        <taxon>Bacillati</taxon>
        <taxon>Bacillota</taxon>
        <taxon>Clostridia</taxon>
        <taxon>Eubacteriales</taxon>
        <taxon>Peptococcaceae</taxon>
        <taxon>Desulforamulus</taxon>
    </lineage>
</organism>
<feature type="transmembrane region" description="Helical" evidence="8">
    <location>
        <begin position="78"/>
        <end position="96"/>
    </location>
</feature>
<dbReference type="GO" id="GO:0016020">
    <property type="term" value="C:membrane"/>
    <property type="evidence" value="ECO:0007669"/>
    <property type="project" value="UniProtKB-SubCell"/>
</dbReference>
<reference evidence="10" key="1">
    <citation type="submission" date="2016-11" db="EMBL/GenBank/DDBJ databases">
        <authorList>
            <person name="Varghese N."/>
            <person name="Submissions S."/>
        </authorList>
    </citation>
    <scope>NUCLEOTIDE SEQUENCE [LARGE SCALE GENOMIC DNA]</scope>
    <source>
        <strain evidence="10">DSM 10349</strain>
    </source>
</reference>
<feature type="transmembrane region" description="Helical" evidence="8">
    <location>
        <begin position="270"/>
        <end position="294"/>
    </location>
</feature>
<dbReference type="Pfam" id="PF03845">
    <property type="entry name" value="Spore_permease"/>
    <property type="match status" value="1"/>
</dbReference>
<name>A0A1M6NGN4_9FIRM</name>
<feature type="transmembrane region" description="Helical" evidence="8">
    <location>
        <begin position="116"/>
        <end position="138"/>
    </location>
</feature>
<gene>
    <name evidence="9" type="ORF">SAMN02745123_00123</name>
</gene>
<feature type="transmembrane region" description="Helical" evidence="8">
    <location>
        <begin position="7"/>
        <end position="27"/>
    </location>
</feature>
<keyword evidence="6 8" id="KW-1133">Transmembrane helix</keyword>
<dbReference type="STRING" id="1121421.SAMN02745123_00123"/>
<feature type="transmembrane region" description="Helical" evidence="8">
    <location>
        <begin position="147"/>
        <end position="167"/>
    </location>
</feature>
<keyword evidence="10" id="KW-1185">Reference proteome</keyword>
<dbReference type="AlphaFoldDB" id="A0A1M6NGN4"/>
<keyword evidence="5 8" id="KW-0812">Transmembrane</keyword>
<evidence type="ECO:0000256" key="2">
    <source>
        <dbReference type="ARBA" id="ARBA00007998"/>
    </source>
</evidence>
<feature type="transmembrane region" description="Helical" evidence="8">
    <location>
        <begin position="334"/>
        <end position="356"/>
    </location>
</feature>
<feature type="transmembrane region" description="Helical" evidence="8">
    <location>
        <begin position="187"/>
        <end position="204"/>
    </location>
</feature>
<comment type="similarity">
    <text evidence="2">Belongs to the amino acid-polyamine-organocation (APC) superfamily. Spore germination protein (SGP) (TC 2.A.3.9) family.</text>
</comment>
<evidence type="ECO:0000256" key="5">
    <source>
        <dbReference type="ARBA" id="ARBA00022692"/>
    </source>
</evidence>
<dbReference type="GO" id="GO:0009847">
    <property type="term" value="P:spore germination"/>
    <property type="evidence" value="ECO:0007669"/>
    <property type="project" value="InterPro"/>
</dbReference>
<feature type="transmembrane region" description="Helical" evidence="8">
    <location>
        <begin position="216"/>
        <end position="241"/>
    </location>
</feature>
<keyword evidence="7 8" id="KW-0472">Membrane</keyword>
<evidence type="ECO:0000313" key="10">
    <source>
        <dbReference type="Proteomes" id="UP000183997"/>
    </source>
</evidence>
<dbReference type="PANTHER" id="PTHR34975">
    <property type="entry name" value="SPORE GERMINATION PROTEIN A2"/>
    <property type="match status" value="1"/>
</dbReference>
<evidence type="ECO:0000256" key="6">
    <source>
        <dbReference type="ARBA" id="ARBA00022989"/>
    </source>
</evidence>
<evidence type="ECO:0000256" key="8">
    <source>
        <dbReference type="SAM" id="Phobius"/>
    </source>
</evidence>
<evidence type="ECO:0000256" key="7">
    <source>
        <dbReference type="ARBA" id="ARBA00023136"/>
    </source>
</evidence>
<keyword evidence="4" id="KW-0309">Germination</keyword>
<dbReference type="NCBIfam" id="TIGR00912">
    <property type="entry name" value="2A0309"/>
    <property type="match status" value="1"/>
</dbReference>
<dbReference type="EMBL" id="FRAR01000004">
    <property type="protein sequence ID" value="SHJ94839.1"/>
    <property type="molecule type" value="Genomic_DNA"/>
</dbReference>
<proteinExistence type="inferred from homology"/>
<dbReference type="OrthoDB" id="1675410at2"/>
<comment type="subcellular location">
    <subcellularLocation>
        <location evidence="1">Membrane</location>
        <topology evidence="1">Multi-pass membrane protein</topology>
    </subcellularLocation>
</comment>
<feature type="transmembrane region" description="Helical" evidence="8">
    <location>
        <begin position="39"/>
        <end position="58"/>
    </location>
</feature>
<evidence type="ECO:0000256" key="3">
    <source>
        <dbReference type="ARBA" id="ARBA00022448"/>
    </source>
</evidence>
<dbReference type="RefSeq" id="WP_072910340.1">
    <property type="nucleotide sequence ID" value="NZ_FRAR01000004.1"/>
</dbReference>
<evidence type="ECO:0000256" key="4">
    <source>
        <dbReference type="ARBA" id="ARBA00022544"/>
    </source>
</evidence>
<feature type="transmembrane region" description="Helical" evidence="8">
    <location>
        <begin position="306"/>
        <end position="322"/>
    </location>
</feature>
<dbReference type="PANTHER" id="PTHR34975:SF2">
    <property type="entry name" value="SPORE GERMINATION PROTEIN A2"/>
    <property type="match status" value="1"/>
</dbReference>
<evidence type="ECO:0000313" key="9">
    <source>
        <dbReference type="EMBL" id="SHJ94839.1"/>
    </source>
</evidence>